<dbReference type="Proteomes" id="UP000199136">
    <property type="component" value="Unassembled WGS sequence"/>
</dbReference>
<evidence type="ECO:0000313" key="2">
    <source>
        <dbReference type="Proteomes" id="UP000199136"/>
    </source>
</evidence>
<dbReference type="AlphaFoldDB" id="A0A1I5UIW0"/>
<sequence length="473" mass="55070">MGVKQVKQKEQPKQKEWVRLDNASNIFLAAMSTTDTKVFRLSAEMQDKIDPISLQKALEQTYAQYKLYHSVLRRGIFWYYLQHTEIIPKVAPEVLAPCSQLYHFDQKELLFRVIYNEDRVHLEVFHVLSDGTGALWFFEDLIKEYILLRYPESLDEIKKEQIEAKVRHLEDSFVTYFRHNGQQSFTESAQSALRNFARTSKRAAFKYGKKFGRALLTDRTVPTKKRRVYRIKGEKTADNRTKVIELEMPVKKILHLAHQEEATLTIYLIALFFESIRKSKSDFQIRDTIAISVPVNLRQFYPSNSARNFFSTVKLEYTYTQERDPQLKEICASLAKQMSQQLSKESLERRLSRLISYEYNPINRLIPRPIKDGVLKIINYSNNRNLTVAMSNLGRVAFPQSIDGYVNRLYFHTSAVRPQFSVISHGDQLTISFTSPFIDTDIQQQFVRELTSAGVEVTLAANKTQADELRGDF</sequence>
<reference evidence="1 2" key="1">
    <citation type="submission" date="2016-10" db="EMBL/GenBank/DDBJ databases">
        <authorList>
            <person name="de Groot N.N."/>
        </authorList>
    </citation>
    <scope>NUCLEOTIDE SEQUENCE [LARGE SCALE GENOMIC DNA]</scope>
    <source>
        <strain evidence="1 2">DSM 20581</strain>
    </source>
</reference>
<dbReference type="PANTHER" id="PTHR28037">
    <property type="entry name" value="ALCOHOL O-ACETYLTRANSFERASE 1-RELATED"/>
    <property type="match status" value="1"/>
</dbReference>
<proteinExistence type="predicted"/>
<keyword evidence="2" id="KW-1185">Reference proteome</keyword>
<organism evidence="1 2">
    <name type="scientific">Desemzia incerta</name>
    <dbReference type="NCBI Taxonomy" id="82801"/>
    <lineage>
        <taxon>Bacteria</taxon>
        <taxon>Bacillati</taxon>
        <taxon>Bacillota</taxon>
        <taxon>Bacilli</taxon>
        <taxon>Lactobacillales</taxon>
        <taxon>Carnobacteriaceae</taxon>
        <taxon>Desemzia</taxon>
    </lineage>
</organism>
<dbReference type="EMBL" id="FOXW01000001">
    <property type="protein sequence ID" value="SFP95224.1"/>
    <property type="molecule type" value="Genomic_DNA"/>
</dbReference>
<dbReference type="OrthoDB" id="4876345at2"/>
<name>A0A1I5UIW0_9LACT</name>
<evidence type="ECO:0000313" key="1">
    <source>
        <dbReference type="EMBL" id="SFP95224.1"/>
    </source>
</evidence>
<dbReference type="Pfam" id="PF07247">
    <property type="entry name" value="AATase"/>
    <property type="match status" value="1"/>
</dbReference>
<keyword evidence="1" id="KW-0808">Transferase</keyword>
<dbReference type="GO" id="GO:0016740">
    <property type="term" value="F:transferase activity"/>
    <property type="evidence" value="ECO:0007669"/>
    <property type="project" value="UniProtKB-KW"/>
</dbReference>
<dbReference type="STRING" id="82801.SAMN04488506_0019"/>
<dbReference type="PANTHER" id="PTHR28037:SF1">
    <property type="entry name" value="ALCOHOL O-ACETYLTRANSFERASE 1-RELATED"/>
    <property type="match status" value="1"/>
</dbReference>
<gene>
    <name evidence="1" type="ORF">SAMN04488506_0019</name>
</gene>
<accession>A0A1I5UIW0</accession>
<dbReference type="InterPro" id="IPR052058">
    <property type="entry name" value="Alcohol_O-acetyltransferase"/>
</dbReference>
<protein>
    <submittedName>
        <fullName evidence="1">Alcohol acetyltransferase</fullName>
    </submittedName>
</protein>
<dbReference type="InterPro" id="IPR010828">
    <property type="entry name" value="Atf2/Sli1-like"/>
</dbReference>